<feature type="region of interest" description="Disordered" evidence="1">
    <location>
        <begin position="81"/>
        <end position="129"/>
    </location>
</feature>
<evidence type="ECO:0000313" key="2">
    <source>
        <dbReference type="EMBL" id="KAJ7217067.1"/>
    </source>
</evidence>
<protein>
    <submittedName>
        <fullName evidence="2">Uncharacterized protein</fullName>
    </submittedName>
</protein>
<evidence type="ECO:0000313" key="3">
    <source>
        <dbReference type="Proteomes" id="UP001219525"/>
    </source>
</evidence>
<proteinExistence type="predicted"/>
<name>A0AAD6VLX0_9AGAR</name>
<feature type="compositionally biased region" description="Basic residues" evidence="1">
    <location>
        <begin position="101"/>
        <end position="110"/>
    </location>
</feature>
<evidence type="ECO:0000256" key="1">
    <source>
        <dbReference type="SAM" id="MobiDB-lite"/>
    </source>
</evidence>
<comment type="caution">
    <text evidence="2">The sequence shown here is derived from an EMBL/GenBank/DDBJ whole genome shotgun (WGS) entry which is preliminary data.</text>
</comment>
<dbReference type="Proteomes" id="UP001219525">
    <property type="component" value="Unassembled WGS sequence"/>
</dbReference>
<feature type="compositionally biased region" description="Gly residues" evidence="1">
    <location>
        <begin position="119"/>
        <end position="129"/>
    </location>
</feature>
<sequence>MSHAGGHGNLRHQHCYTDHYVHLLSLAARRPPPIPPLPPPIPPLPPPIPPLPPPIPPPAAHLLRCRPALPACNPACPAIHPISKVAGGQNGEWRRRGGGVGRRRRRRRRAAGQWSAGGRDSGVGVAGWR</sequence>
<reference evidence="2" key="1">
    <citation type="submission" date="2023-03" db="EMBL/GenBank/DDBJ databases">
        <title>Massive genome expansion in bonnet fungi (Mycena s.s.) driven by repeated elements and novel gene families across ecological guilds.</title>
        <authorList>
            <consortium name="Lawrence Berkeley National Laboratory"/>
            <person name="Harder C.B."/>
            <person name="Miyauchi S."/>
            <person name="Viragh M."/>
            <person name="Kuo A."/>
            <person name="Thoen E."/>
            <person name="Andreopoulos B."/>
            <person name="Lu D."/>
            <person name="Skrede I."/>
            <person name="Drula E."/>
            <person name="Henrissat B."/>
            <person name="Morin E."/>
            <person name="Kohler A."/>
            <person name="Barry K."/>
            <person name="LaButti K."/>
            <person name="Morin E."/>
            <person name="Salamov A."/>
            <person name="Lipzen A."/>
            <person name="Mereny Z."/>
            <person name="Hegedus B."/>
            <person name="Baldrian P."/>
            <person name="Stursova M."/>
            <person name="Weitz H."/>
            <person name="Taylor A."/>
            <person name="Grigoriev I.V."/>
            <person name="Nagy L.G."/>
            <person name="Martin F."/>
            <person name="Kauserud H."/>
        </authorList>
    </citation>
    <scope>NUCLEOTIDE SEQUENCE</scope>
    <source>
        <strain evidence="2">9144</strain>
    </source>
</reference>
<gene>
    <name evidence="2" type="ORF">GGX14DRAFT_561584</name>
</gene>
<organism evidence="2 3">
    <name type="scientific">Mycena pura</name>
    <dbReference type="NCBI Taxonomy" id="153505"/>
    <lineage>
        <taxon>Eukaryota</taxon>
        <taxon>Fungi</taxon>
        <taxon>Dikarya</taxon>
        <taxon>Basidiomycota</taxon>
        <taxon>Agaricomycotina</taxon>
        <taxon>Agaricomycetes</taxon>
        <taxon>Agaricomycetidae</taxon>
        <taxon>Agaricales</taxon>
        <taxon>Marasmiineae</taxon>
        <taxon>Mycenaceae</taxon>
        <taxon>Mycena</taxon>
    </lineage>
</organism>
<accession>A0AAD6VLX0</accession>
<dbReference type="AlphaFoldDB" id="A0AAD6VLX0"/>
<keyword evidence="3" id="KW-1185">Reference proteome</keyword>
<dbReference type="EMBL" id="JARJCW010000014">
    <property type="protein sequence ID" value="KAJ7217067.1"/>
    <property type="molecule type" value="Genomic_DNA"/>
</dbReference>